<evidence type="ECO:0000256" key="1">
    <source>
        <dbReference type="SAM" id="Phobius"/>
    </source>
</evidence>
<name>A0A914E1U3_9BILA</name>
<keyword evidence="2" id="KW-1185">Reference proteome</keyword>
<protein>
    <submittedName>
        <fullName evidence="3">Uncharacterized protein</fullName>
    </submittedName>
</protein>
<dbReference type="Proteomes" id="UP000887540">
    <property type="component" value="Unplaced"/>
</dbReference>
<evidence type="ECO:0000313" key="3">
    <source>
        <dbReference type="WBParaSite" id="ACRNAN_scaffold518.g11183.t1"/>
    </source>
</evidence>
<accession>A0A914E1U3</accession>
<sequence>MSNEPEQSMRDFVWHNSTSSLTQLLENAESREPSSIYKRVALTIVLILSLCIIMIAVLFIYIIPKGQDPSHMLNICPSDKWLYYNKTNFCYKVY</sequence>
<dbReference type="AlphaFoldDB" id="A0A914E1U3"/>
<keyword evidence="1" id="KW-0812">Transmembrane</keyword>
<organism evidence="2 3">
    <name type="scientific">Acrobeloides nanus</name>
    <dbReference type="NCBI Taxonomy" id="290746"/>
    <lineage>
        <taxon>Eukaryota</taxon>
        <taxon>Metazoa</taxon>
        <taxon>Ecdysozoa</taxon>
        <taxon>Nematoda</taxon>
        <taxon>Chromadorea</taxon>
        <taxon>Rhabditida</taxon>
        <taxon>Tylenchina</taxon>
        <taxon>Cephalobomorpha</taxon>
        <taxon>Cephaloboidea</taxon>
        <taxon>Cephalobidae</taxon>
        <taxon>Acrobeloides</taxon>
    </lineage>
</organism>
<dbReference type="WBParaSite" id="ACRNAN_scaffold518.g11183.t1">
    <property type="protein sequence ID" value="ACRNAN_scaffold518.g11183.t1"/>
    <property type="gene ID" value="ACRNAN_scaffold518.g11183"/>
</dbReference>
<evidence type="ECO:0000313" key="2">
    <source>
        <dbReference type="Proteomes" id="UP000887540"/>
    </source>
</evidence>
<feature type="transmembrane region" description="Helical" evidence="1">
    <location>
        <begin position="40"/>
        <end position="63"/>
    </location>
</feature>
<proteinExistence type="predicted"/>
<keyword evidence="1" id="KW-1133">Transmembrane helix</keyword>
<keyword evidence="1" id="KW-0472">Membrane</keyword>
<reference evidence="3" key="1">
    <citation type="submission" date="2022-11" db="UniProtKB">
        <authorList>
            <consortium name="WormBaseParasite"/>
        </authorList>
    </citation>
    <scope>IDENTIFICATION</scope>
</reference>